<dbReference type="InterPro" id="IPR003660">
    <property type="entry name" value="HAMP_dom"/>
</dbReference>
<dbReference type="SMART" id="SM00304">
    <property type="entry name" value="HAMP"/>
    <property type="match status" value="1"/>
</dbReference>
<dbReference type="RefSeq" id="WP_188892032.1">
    <property type="nucleotide sequence ID" value="NZ_BMHY01000012.1"/>
</dbReference>
<dbReference type="AlphaFoldDB" id="A0A917HLJ4"/>
<keyword evidence="16" id="KW-1185">Reference proteome</keyword>
<dbReference type="EC" id="2.7.13.3" evidence="3"/>
<evidence type="ECO:0000256" key="8">
    <source>
        <dbReference type="ARBA" id="ARBA00022777"/>
    </source>
</evidence>
<dbReference type="InterPro" id="IPR036890">
    <property type="entry name" value="HATPase_C_sf"/>
</dbReference>
<keyword evidence="4" id="KW-1003">Cell membrane</keyword>
<dbReference type="Pfam" id="PF00672">
    <property type="entry name" value="HAMP"/>
    <property type="match status" value="1"/>
</dbReference>
<feature type="transmembrane region" description="Helical" evidence="12">
    <location>
        <begin position="20"/>
        <end position="39"/>
    </location>
</feature>
<sequence>MAGAPLHKQERSFIPFGVKLLVSYILLIVIPIFIFGYIANSIMVDSIRTQTKTAIKGTLQQIQDNMMYKIDDTTRLSDLLYFDSKLSKQLMHYEEGWVSYEATTNLLMPKFWQTIESTNRNVWLTIYFSNETLPEIYYDTSNIDPLRIKGRFFDVMHLKRIEHKEWYADFPKEKFGETMEWKQVEDDAKYGRISLLRRIVDTTDPTKLKEIGFVRISTYLNDIFQSVDYHKIGGDSTLVITNENGHLLYSSGSAVQSEDEFRNEASSGSHLTIDQTLPGLGWKLTALIPSSVFEEDRKKVDRLTIIICLLCGIVISFVAAFVSRTFSRRVLKVVSVLQSFRQGDFHRRIQYSGNDEFTTIAASLNELGKKTQSLIEEVYVTNLKKKEAELEVLQAQINPHFLYNTLSSISRLAKFGEVDKQHQMVMNLAKFYRLTLNEGQTIIPIAKEIEQVKAYMDIQQIKYAERVEVVYEIDPSILPYSAVKLILQPFIENALEHAWRGDRIQIRIVGGWQDDAMIFFHIIDNGSGMPQSTIDGIFNETAAAERSGYGIRNVHERIQLYYGKEYGVAIESEPGEGTCVQVMIPAQIHPIANSES</sequence>
<dbReference type="Gene3D" id="3.30.565.10">
    <property type="entry name" value="Histidine kinase-like ATPase, C-terminal domain"/>
    <property type="match status" value="1"/>
</dbReference>
<evidence type="ECO:0000256" key="7">
    <source>
        <dbReference type="ARBA" id="ARBA00022741"/>
    </source>
</evidence>
<evidence type="ECO:0000256" key="11">
    <source>
        <dbReference type="ARBA" id="ARBA00023136"/>
    </source>
</evidence>
<dbReference type="SMART" id="SM00387">
    <property type="entry name" value="HATPase_c"/>
    <property type="match status" value="1"/>
</dbReference>
<proteinExistence type="predicted"/>
<evidence type="ECO:0000259" key="13">
    <source>
        <dbReference type="PROSITE" id="PS50109"/>
    </source>
</evidence>
<evidence type="ECO:0000256" key="12">
    <source>
        <dbReference type="SAM" id="Phobius"/>
    </source>
</evidence>
<dbReference type="PANTHER" id="PTHR34220">
    <property type="entry name" value="SENSOR HISTIDINE KINASE YPDA"/>
    <property type="match status" value="1"/>
</dbReference>
<evidence type="ECO:0000256" key="10">
    <source>
        <dbReference type="ARBA" id="ARBA00023012"/>
    </source>
</evidence>
<dbReference type="PROSITE" id="PS50885">
    <property type="entry name" value="HAMP"/>
    <property type="match status" value="1"/>
</dbReference>
<dbReference type="GO" id="GO:0000155">
    <property type="term" value="F:phosphorelay sensor kinase activity"/>
    <property type="evidence" value="ECO:0007669"/>
    <property type="project" value="InterPro"/>
</dbReference>
<dbReference type="CDD" id="cd06225">
    <property type="entry name" value="HAMP"/>
    <property type="match status" value="1"/>
</dbReference>
<comment type="catalytic activity">
    <reaction evidence="1">
        <text>ATP + protein L-histidine = ADP + protein N-phospho-L-histidine.</text>
        <dbReference type="EC" id="2.7.13.3"/>
    </reaction>
</comment>
<keyword evidence="10" id="KW-0902">Two-component regulatory system</keyword>
<dbReference type="PROSITE" id="PS50109">
    <property type="entry name" value="HIS_KIN"/>
    <property type="match status" value="1"/>
</dbReference>
<dbReference type="SUPFAM" id="SSF55874">
    <property type="entry name" value="ATPase domain of HSP90 chaperone/DNA topoisomerase II/histidine kinase"/>
    <property type="match status" value="1"/>
</dbReference>
<keyword evidence="11 12" id="KW-0472">Membrane</keyword>
<keyword evidence="5" id="KW-0597">Phosphoprotein</keyword>
<dbReference type="Pfam" id="PF02518">
    <property type="entry name" value="HATPase_c"/>
    <property type="match status" value="1"/>
</dbReference>
<feature type="transmembrane region" description="Helical" evidence="12">
    <location>
        <begin position="303"/>
        <end position="322"/>
    </location>
</feature>
<evidence type="ECO:0000256" key="1">
    <source>
        <dbReference type="ARBA" id="ARBA00000085"/>
    </source>
</evidence>
<comment type="caution">
    <text evidence="15">The sequence shown here is derived from an EMBL/GenBank/DDBJ whole genome shotgun (WGS) entry which is preliminary data.</text>
</comment>
<dbReference type="InterPro" id="IPR003594">
    <property type="entry name" value="HATPase_dom"/>
</dbReference>
<name>A0A917HLJ4_9BACL</name>
<dbReference type="InterPro" id="IPR010559">
    <property type="entry name" value="Sig_transdc_His_kin_internal"/>
</dbReference>
<gene>
    <name evidence="15" type="ORF">GCM10010918_46660</name>
</gene>
<evidence type="ECO:0000256" key="3">
    <source>
        <dbReference type="ARBA" id="ARBA00012438"/>
    </source>
</evidence>
<dbReference type="InterPro" id="IPR005467">
    <property type="entry name" value="His_kinase_dom"/>
</dbReference>
<keyword evidence="12" id="KW-0812">Transmembrane</keyword>
<keyword evidence="9" id="KW-0067">ATP-binding</keyword>
<evidence type="ECO:0000313" key="15">
    <source>
        <dbReference type="EMBL" id="GGG83618.1"/>
    </source>
</evidence>
<protein>
    <recommendedName>
        <fullName evidence="3">histidine kinase</fullName>
        <ecNumber evidence="3">2.7.13.3</ecNumber>
    </recommendedName>
</protein>
<dbReference type="Proteomes" id="UP000600247">
    <property type="component" value="Unassembled WGS sequence"/>
</dbReference>
<dbReference type="GO" id="GO:0005524">
    <property type="term" value="F:ATP binding"/>
    <property type="evidence" value="ECO:0007669"/>
    <property type="project" value="UniProtKB-KW"/>
</dbReference>
<accession>A0A917HLJ4</accession>
<organism evidence="15 16">
    <name type="scientific">Paenibacillus radicis</name>
    <name type="common">ex Gao et al. 2016</name>
    <dbReference type="NCBI Taxonomy" id="1737354"/>
    <lineage>
        <taxon>Bacteria</taxon>
        <taxon>Bacillati</taxon>
        <taxon>Bacillota</taxon>
        <taxon>Bacilli</taxon>
        <taxon>Bacillales</taxon>
        <taxon>Paenibacillaceae</taxon>
        <taxon>Paenibacillus</taxon>
    </lineage>
</organism>
<evidence type="ECO:0000256" key="9">
    <source>
        <dbReference type="ARBA" id="ARBA00022840"/>
    </source>
</evidence>
<dbReference type="EMBL" id="BMHY01000012">
    <property type="protein sequence ID" value="GGG83618.1"/>
    <property type="molecule type" value="Genomic_DNA"/>
</dbReference>
<evidence type="ECO:0000256" key="6">
    <source>
        <dbReference type="ARBA" id="ARBA00022679"/>
    </source>
</evidence>
<keyword evidence="8 15" id="KW-0418">Kinase</keyword>
<evidence type="ECO:0000256" key="5">
    <source>
        <dbReference type="ARBA" id="ARBA00022553"/>
    </source>
</evidence>
<feature type="domain" description="Histidine kinase" evidence="13">
    <location>
        <begin position="486"/>
        <end position="588"/>
    </location>
</feature>
<evidence type="ECO:0000313" key="16">
    <source>
        <dbReference type="Proteomes" id="UP000600247"/>
    </source>
</evidence>
<evidence type="ECO:0000256" key="2">
    <source>
        <dbReference type="ARBA" id="ARBA00004651"/>
    </source>
</evidence>
<evidence type="ECO:0000259" key="14">
    <source>
        <dbReference type="PROSITE" id="PS50885"/>
    </source>
</evidence>
<keyword evidence="7" id="KW-0547">Nucleotide-binding</keyword>
<keyword evidence="12" id="KW-1133">Transmembrane helix</keyword>
<evidence type="ECO:0000256" key="4">
    <source>
        <dbReference type="ARBA" id="ARBA00022475"/>
    </source>
</evidence>
<comment type="subcellular location">
    <subcellularLocation>
        <location evidence="2">Cell membrane</location>
        <topology evidence="2">Multi-pass membrane protein</topology>
    </subcellularLocation>
</comment>
<dbReference type="Gene3D" id="6.10.340.10">
    <property type="match status" value="1"/>
</dbReference>
<reference evidence="15 16" key="1">
    <citation type="journal article" date="2014" name="Int. J. Syst. Evol. Microbiol.">
        <title>Complete genome sequence of Corynebacterium casei LMG S-19264T (=DSM 44701T), isolated from a smear-ripened cheese.</title>
        <authorList>
            <consortium name="US DOE Joint Genome Institute (JGI-PGF)"/>
            <person name="Walter F."/>
            <person name="Albersmeier A."/>
            <person name="Kalinowski J."/>
            <person name="Ruckert C."/>
        </authorList>
    </citation>
    <scope>NUCLEOTIDE SEQUENCE [LARGE SCALE GENOMIC DNA]</scope>
    <source>
        <strain evidence="15 16">CGMCC 1.15286</strain>
    </source>
</reference>
<feature type="domain" description="HAMP" evidence="14">
    <location>
        <begin position="324"/>
        <end position="376"/>
    </location>
</feature>
<dbReference type="Pfam" id="PF06580">
    <property type="entry name" value="His_kinase"/>
    <property type="match status" value="1"/>
</dbReference>
<keyword evidence="6" id="KW-0808">Transferase</keyword>
<dbReference type="GO" id="GO:0005886">
    <property type="term" value="C:plasma membrane"/>
    <property type="evidence" value="ECO:0007669"/>
    <property type="project" value="UniProtKB-SubCell"/>
</dbReference>
<dbReference type="PANTHER" id="PTHR34220:SF7">
    <property type="entry name" value="SENSOR HISTIDINE KINASE YPDA"/>
    <property type="match status" value="1"/>
</dbReference>
<dbReference type="InterPro" id="IPR050640">
    <property type="entry name" value="Bact_2-comp_sensor_kinase"/>
</dbReference>